<gene>
    <name evidence="1" type="ORF">Kpol_1073p5</name>
</gene>
<dbReference type="HOGENOM" id="CLU_3436684_0_0_1"/>
<keyword evidence="2" id="KW-1185">Reference proteome</keyword>
<accession>A7TPR8</accession>
<name>A7TPR8_VANPO</name>
<evidence type="ECO:0000313" key="2">
    <source>
        <dbReference type="Proteomes" id="UP000000267"/>
    </source>
</evidence>
<sequence length="13" mass="1397">MKLLNLCFGLSSA</sequence>
<proteinExistence type="predicted"/>
<reference evidence="1 2" key="1">
    <citation type="journal article" date="2007" name="Proc. Natl. Acad. Sci. U.S.A.">
        <title>Independent sorting-out of thousands of duplicated gene pairs in two yeast species descended from a whole-genome duplication.</title>
        <authorList>
            <person name="Scannell D.R."/>
            <person name="Frank A.C."/>
            <person name="Conant G.C."/>
            <person name="Byrne K.P."/>
            <person name="Woolfit M."/>
            <person name="Wolfe K.H."/>
        </authorList>
    </citation>
    <scope>NUCLEOTIDE SEQUENCE [LARGE SCALE GENOMIC DNA]</scope>
    <source>
        <strain evidence="2">ATCC 22028 / DSM 70294 / BCRC 21397 / CBS 2163 / NBRC 10782 / NRRL Y-8283 / UCD 57-17</strain>
    </source>
</reference>
<dbReference type="InParanoid" id="A7TPR8"/>
<evidence type="ECO:0000313" key="1">
    <source>
        <dbReference type="EMBL" id="EDO15719.1"/>
    </source>
</evidence>
<dbReference type="EMBL" id="DS480447">
    <property type="protein sequence ID" value="EDO15719.1"/>
    <property type="molecule type" value="Genomic_DNA"/>
</dbReference>
<organism evidence="2">
    <name type="scientific">Vanderwaltozyma polyspora (strain ATCC 22028 / DSM 70294 / BCRC 21397 / CBS 2163 / NBRC 10782 / NRRL Y-8283 / UCD 57-17)</name>
    <name type="common">Kluyveromyces polysporus</name>
    <dbReference type="NCBI Taxonomy" id="436907"/>
    <lineage>
        <taxon>Eukaryota</taxon>
        <taxon>Fungi</taxon>
        <taxon>Dikarya</taxon>
        <taxon>Ascomycota</taxon>
        <taxon>Saccharomycotina</taxon>
        <taxon>Saccharomycetes</taxon>
        <taxon>Saccharomycetales</taxon>
        <taxon>Saccharomycetaceae</taxon>
        <taxon>Vanderwaltozyma</taxon>
    </lineage>
</organism>
<feature type="non-terminal residue" evidence="1">
    <location>
        <position position="13"/>
    </location>
</feature>
<dbReference type="Proteomes" id="UP000000267">
    <property type="component" value="Unassembled WGS sequence"/>
</dbReference>
<protein>
    <submittedName>
        <fullName evidence="1">Uncharacterized protein</fullName>
    </submittedName>
</protein>
<dbReference type="KEGG" id="vpo:Kpol_1073p5"/>